<dbReference type="RefSeq" id="WP_119320412.1">
    <property type="nucleotide sequence ID" value="NZ_AP025739.1"/>
</dbReference>
<organism evidence="1 2">
    <name type="scientific">Capsulimonas corticalis</name>
    <dbReference type="NCBI Taxonomy" id="2219043"/>
    <lineage>
        <taxon>Bacteria</taxon>
        <taxon>Bacillati</taxon>
        <taxon>Armatimonadota</taxon>
        <taxon>Armatimonadia</taxon>
        <taxon>Capsulimonadales</taxon>
        <taxon>Capsulimonadaceae</taxon>
        <taxon>Capsulimonas</taxon>
    </lineage>
</organism>
<dbReference type="KEGG" id="ccot:CCAX7_30650"/>
<dbReference type="EMBL" id="AP025739">
    <property type="protein sequence ID" value="BDI31014.1"/>
    <property type="molecule type" value="Genomic_DNA"/>
</dbReference>
<dbReference type="Proteomes" id="UP000287394">
    <property type="component" value="Chromosome"/>
</dbReference>
<keyword evidence="2" id="KW-1185">Reference proteome</keyword>
<evidence type="ECO:0000313" key="1">
    <source>
        <dbReference type="EMBL" id="BDI31014.1"/>
    </source>
</evidence>
<accession>A0A402CSN6</accession>
<reference evidence="1 2" key="1">
    <citation type="journal article" date="2019" name="Int. J. Syst. Evol. Microbiol.">
        <title>Capsulimonas corticalis gen. nov., sp. nov., an aerobic capsulated bacterium, of a novel bacterial order, Capsulimonadales ord. nov., of the class Armatimonadia of the phylum Armatimonadetes.</title>
        <authorList>
            <person name="Li J."/>
            <person name="Kudo C."/>
            <person name="Tonouchi A."/>
        </authorList>
    </citation>
    <scope>NUCLEOTIDE SEQUENCE [LARGE SCALE GENOMIC DNA]</scope>
    <source>
        <strain evidence="1 2">AX-7</strain>
    </source>
</reference>
<gene>
    <name evidence="1" type="ORF">CCAX7_30650</name>
</gene>
<proteinExistence type="predicted"/>
<evidence type="ECO:0000313" key="2">
    <source>
        <dbReference type="Proteomes" id="UP000287394"/>
    </source>
</evidence>
<dbReference type="OrthoDB" id="495371at2"/>
<name>A0A402CSN6_9BACT</name>
<protein>
    <submittedName>
        <fullName evidence="1">Uncharacterized protein</fullName>
    </submittedName>
</protein>
<sequence length="128" mass="13672">MQVIHGLRPAKRGYLGALLLGALAITALAGCGTHTDKVRDILDNPTRFADKDVTIAGEVTKVYELPLGISNLSAYRVNDDSGQIWVVSHAGAPSEGSKVGLKGRVRPEGKFAGSFLGSVIEEDQRRTR</sequence>
<dbReference type="AlphaFoldDB" id="A0A402CSN6"/>